<dbReference type="AlphaFoldDB" id="A0A4Y9ZRP2"/>
<dbReference type="EMBL" id="SFCI01001193">
    <property type="protein sequence ID" value="TFY76481.1"/>
    <property type="molecule type" value="Genomic_DNA"/>
</dbReference>
<protein>
    <submittedName>
        <fullName evidence="2">Uncharacterized protein</fullName>
    </submittedName>
</protein>
<gene>
    <name evidence="2" type="ORF">EWM64_g7529</name>
</gene>
<dbReference type="Proteomes" id="UP000298061">
    <property type="component" value="Unassembled WGS sequence"/>
</dbReference>
<proteinExistence type="predicted"/>
<keyword evidence="3" id="KW-1185">Reference proteome</keyword>
<evidence type="ECO:0000313" key="2">
    <source>
        <dbReference type="EMBL" id="TFY76481.1"/>
    </source>
</evidence>
<evidence type="ECO:0000313" key="3">
    <source>
        <dbReference type="Proteomes" id="UP000298061"/>
    </source>
</evidence>
<dbReference type="OrthoDB" id="3305772at2759"/>
<sequence length="438" mass="49602">MADAGIAKRKREGSQERTAKRQLLAGKFPEISQAAANGDEPDGTTIVAPESMKLYAWVIDDCTTFEDVQSFMAALPEDLMKLQTWKPKDEDDYEGLPGVIGLNFPHHTTLEKDVQDKSCGIAKLFKAQVENECAFCLYFDCEPDFALMEVTLARTKPTAGEFVNVHVGTATHTEMDGFMPDFHEDHDLQKQGYHWVTAVRAEHDPTMLRMAQKFVKAHLWGVRTLLESVEETESVTREDTANEVGHGQTKPETAKLYLWTNDADEFEDNRYLPAVDAHELKAFENWKPKNRDDRSGLPGLIAAELSYHESLQRDVEDRSRDIGKLFDVFVNADNGSGMSFCMFYEGDPEHVLLEATLSLTKPITGPFVEVKLITAMHNQVDNFHPWPGKPHPLYQQGYRYIVSTRVEDDPKILRLSQRLDRNHAEGLEVEGDDPDEDL</sequence>
<evidence type="ECO:0000256" key="1">
    <source>
        <dbReference type="SAM" id="MobiDB-lite"/>
    </source>
</evidence>
<name>A0A4Y9ZRP2_9AGAM</name>
<reference evidence="2 3" key="1">
    <citation type="submission" date="2019-02" db="EMBL/GenBank/DDBJ databases">
        <title>Genome sequencing of the rare red list fungi Hericium alpestre (H. flagellum).</title>
        <authorList>
            <person name="Buettner E."/>
            <person name="Kellner H."/>
        </authorList>
    </citation>
    <scope>NUCLEOTIDE SEQUENCE [LARGE SCALE GENOMIC DNA]</scope>
    <source>
        <strain evidence="2 3">DSM 108284</strain>
    </source>
</reference>
<comment type="caution">
    <text evidence="2">The sequence shown here is derived from an EMBL/GenBank/DDBJ whole genome shotgun (WGS) entry which is preliminary data.</text>
</comment>
<accession>A0A4Y9ZRP2</accession>
<feature type="region of interest" description="Disordered" evidence="1">
    <location>
        <begin position="1"/>
        <end position="23"/>
    </location>
</feature>
<organism evidence="2 3">
    <name type="scientific">Hericium alpestre</name>
    <dbReference type="NCBI Taxonomy" id="135208"/>
    <lineage>
        <taxon>Eukaryota</taxon>
        <taxon>Fungi</taxon>
        <taxon>Dikarya</taxon>
        <taxon>Basidiomycota</taxon>
        <taxon>Agaricomycotina</taxon>
        <taxon>Agaricomycetes</taxon>
        <taxon>Russulales</taxon>
        <taxon>Hericiaceae</taxon>
        <taxon>Hericium</taxon>
    </lineage>
</organism>